<dbReference type="Gene3D" id="2.40.10.120">
    <property type="match status" value="1"/>
</dbReference>
<dbReference type="InterPro" id="IPR001940">
    <property type="entry name" value="Peptidase_S1C"/>
</dbReference>
<dbReference type="GO" id="GO:0031998">
    <property type="term" value="P:regulation of fatty acid beta-oxidation"/>
    <property type="evidence" value="ECO:0007669"/>
    <property type="project" value="TreeGrafter"/>
</dbReference>
<dbReference type="Gene3D" id="2.40.10.10">
    <property type="entry name" value="Trypsin-like serine proteases"/>
    <property type="match status" value="2"/>
</dbReference>
<dbReference type="SUPFAM" id="SSF50494">
    <property type="entry name" value="Trypsin-like serine proteases"/>
    <property type="match status" value="2"/>
</dbReference>
<dbReference type="Pfam" id="PF13365">
    <property type="entry name" value="Trypsin_2"/>
    <property type="match status" value="2"/>
</dbReference>
<dbReference type="AlphaFoldDB" id="D3B7C5"/>
<dbReference type="Proteomes" id="UP000001396">
    <property type="component" value="Unassembled WGS sequence"/>
</dbReference>
<feature type="region of interest" description="Disordered" evidence="2">
    <location>
        <begin position="34"/>
        <end position="62"/>
    </location>
</feature>
<dbReference type="RefSeq" id="XP_020434785.1">
    <property type="nucleotide sequence ID" value="XM_020575265.1"/>
</dbReference>
<proteinExistence type="inferred from homology"/>
<dbReference type="PANTHER" id="PTHR21004">
    <property type="entry name" value="SERINE PROTEASE-RELATED"/>
    <property type="match status" value="1"/>
</dbReference>
<dbReference type="PANTHER" id="PTHR21004:SF0">
    <property type="entry name" value="PEROXISOMAL LEADER PEPTIDE-PROCESSING PROTEASE"/>
    <property type="match status" value="1"/>
</dbReference>
<dbReference type="GO" id="GO:0004252">
    <property type="term" value="F:serine-type endopeptidase activity"/>
    <property type="evidence" value="ECO:0007669"/>
    <property type="project" value="InterPro"/>
</dbReference>
<evidence type="ECO:0000256" key="2">
    <source>
        <dbReference type="SAM" id="MobiDB-lite"/>
    </source>
</evidence>
<dbReference type="GO" id="GO:0005777">
    <property type="term" value="C:peroxisome"/>
    <property type="evidence" value="ECO:0007669"/>
    <property type="project" value="InterPro"/>
</dbReference>
<evidence type="ECO:0008006" key="5">
    <source>
        <dbReference type="Google" id="ProtNLM"/>
    </source>
</evidence>
<feature type="compositionally biased region" description="Low complexity" evidence="2">
    <location>
        <begin position="612"/>
        <end position="624"/>
    </location>
</feature>
<comment type="caution">
    <text evidence="3">The sequence shown here is derived from an EMBL/GenBank/DDBJ whole genome shotgun (WGS) entry which is preliminary data.</text>
</comment>
<keyword evidence="4" id="KW-1185">Reference proteome</keyword>
<organism evidence="3 4">
    <name type="scientific">Heterostelium pallidum (strain ATCC 26659 / Pp 5 / PN500)</name>
    <name type="common">Cellular slime mold</name>
    <name type="synonym">Polysphondylium pallidum</name>
    <dbReference type="NCBI Taxonomy" id="670386"/>
    <lineage>
        <taxon>Eukaryota</taxon>
        <taxon>Amoebozoa</taxon>
        <taxon>Evosea</taxon>
        <taxon>Eumycetozoa</taxon>
        <taxon>Dictyostelia</taxon>
        <taxon>Acytosteliales</taxon>
        <taxon>Acytosteliaceae</taxon>
        <taxon>Heterostelium</taxon>
    </lineage>
</organism>
<dbReference type="EMBL" id="ADBJ01000018">
    <property type="protein sequence ID" value="EFA82668.1"/>
    <property type="molecule type" value="Genomic_DNA"/>
</dbReference>
<dbReference type="InterPro" id="IPR043504">
    <property type="entry name" value="Peptidase_S1_PA_chymotrypsin"/>
</dbReference>
<name>D3B7C5_HETP5</name>
<dbReference type="InterPro" id="IPR039245">
    <property type="entry name" value="TYSND1/DEG15"/>
</dbReference>
<dbReference type="STRING" id="670386.D3B7C5"/>
<feature type="compositionally biased region" description="Polar residues" evidence="2">
    <location>
        <begin position="601"/>
        <end position="611"/>
    </location>
</feature>
<protein>
    <recommendedName>
        <fullName evidence="5">Peroxisomal leader peptide-processing protease</fullName>
    </recommendedName>
</protein>
<comment type="similarity">
    <text evidence="1">Belongs to the peptidase S1C family.</text>
</comment>
<dbReference type="FunCoup" id="D3B7C5">
    <property type="interactions" value="37"/>
</dbReference>
<evidence type="ECO:0000313" key="4">
    <source>
        <dbReference type="Proteomes" id="UP000001396"/>
    </source>
</evidence>
<dbReference type="GO" id="GO:0016485">
    <property type="term" value="P:protein processing"/>
    <property type="evidence" value="ECO:0007669"/>
    <property type="project" value="InterPro"/>
</dbReference>
<sequence>MTITHGSLSACDISKLRQCCVVVRVKGNDISTASNYGSSSSSSALKSNKSSSSQVPTFSHSSEGKITFSCSGFIINREQGIILTSSSIFMPFLSRRNEQAHYEIHRDTEIDIMCNNNRQIKEEDIKSSNSGGSGGSGSGQSIYNKSSDERIYDPLKDWIQCRFHQLIEVDQSIMDIVDLLKSYFVIGSSKSLSLVLLKASSPLTVDPAIDQVRFAQSTHIKTGERISIVASPFGFISPTIFLNSVSSGIICNKIAARPYSHPSLFLTDARCLPGSEGAAVFNSRGEVIAIVTPPIRAKDEKTPFNLASLLPTHTFLEYLLKTDLVAKPLISNSVLSLSPLQTSLSLLDRQKHNIVLVKFKDTWGSGVLISSNGYILTNAHILAPSISALHKASNDSNNAVGYPAHMFKDYRVEIRVDYAALIGKETIGGHMWYNGRIEYISHTHLDIALLKIVCDDSLVFHHVECNTLLNVQHGTEVAVLGYPLLPPSQEPPVSVTHGIISNVVCVDGMAVSYQTTAPVHSGNSGGGLFDERGNFLGIVTCNAKQRNGSIITDLNFSIPATSLVHFFNYANGQDIQGLEIMIRSKTNKFLRALWKLQITSSPHSSSQNNINQKHLQPLQKQPPQTTGNGRKYAEFLEKITNTPQTSAANCNTENINSLMAKL</sequence>
<reference evidence="3 4" key="1">
    <citation type="journal article" date="2011" name="Genome Res.">
        <title>Phylogeny-wide analysis of social amoeba genomes highlights ancient origins for complex intercellular communication.</title>
        <authorList>
            <person name="Heidel A.J."/>
            <person name="Lawal H.M."/>
            <person name="Felder M."/>
            <person name="Schilde C."/>
            <person name="Helps N.R."/>
            <person name="Tunggal B."/>
            <person name="Rivero F."/>
            <person name="John U."/>
            <person name="Schleicher M."/>
            <person name="Eichinger L."/>
            <person name="Platzer M."/>
            <person name="Noegel A.A."/>
            <person name="Schaap P."/>
            <person name="Gloeckner G."/>
        </authorList>
    </citation>
    <scope>NUCLEOTIDE SEQUENCE [LARGE SCALE GENOMIC DNA]</scope>
    <source>
        <strain evidence="4">ATCC 26659 / Pp 5 / PN500</strain>
    </source>
</reference>
<feature type="compositionally biased region" description="Low complexity" evidence="2">
    <location>
        <begin position="34"/>
        <end position="53"/>
    </location>
</feature>
<dbReference type="OMA" id="IVTCNAK"/>
<dbReference type="PRINTS" id="PR00834">
    <property type="entry name" value="PROTEASES2C"/>
</dbReference>
<evidence type="ECO:0000313" key="3">
    <source>
        <dbReference type="EMBL" id="EFA82668.1"/>
    </source>
</evidence>
<evidence type="ECO:0000256" key="1">
    <source>
        <dbReference type="ARBA" id="ARBA00010541"/>
    </source>
</evidence>
<dbReference type="InParanoid" id="D3B7C5"/>
<dbReference type="InterPro" id="IPR009003">
    <property type="entry name" value="Peptidase_S1_PA"/>
</dbReference>
<gene>
    <name evidence="3" type="ORF">PPL_04362</name>
</gene>
<accession>D3B7C5</accession>
<feature type="region of interest" description="Disordered" evidence="2">
    <location>
        <begin position="601"/>
        <end position="629"/>
    </location>
</feature>
<dbReference type="GeneID" id="31359849"/>